<evidence type="ECO:0000256" key="6">
    <source>
        <dbReference type="ARBA" id="ARBA00014680"/>
    </source>
</evidence>
<reference evidence="15" key="3">
    <citation type="submission" date="2016-11" db="EMBL/GenBank/DDBJ databases">
        <authorList>
            <person name="Jaros S."/>
            <person name="Januszkiewicz K."/>
            <person name="Wedrychowicz H."/>
        </authorList>
    </citation>
    <scope>NUCLEOTIDE SEQUENCE [LARGE SCALE GENOMIC DNA]</scope>
    <source>
        <strain evidence="15">DSM 1682</strain>
    </source>
</reference>
<dbReference type="SUPFAM" id="SSF47648">
    <property type="entry name" value="Nucleoside phosphorylase/phosphoribosyltransferase N-terminal domain"/>
    <property type="match status" value="1"/>
</dbReference>
<evidence type="ECO:0000256" key="4">
    <source>
        <dbReference type="ARBA" id="ARBA00011738"/>
    </source>
</evidence>
<dbReference type="GO" id="GO:0009032">
    <property type="term" value="F:thymidine phosphorylase activity"/>
    <property type="evidence" value="ECO:0007669"/>
    <property type="project" value="TreeGrafter"/>
</dbReference>
<dbReference type="KEGG" id="cpro:CPRO_06660"/>
<dbReference type="Pfam" id="PF02885">
    <property type="entry name" value="Glycos_trans_3N"/>
    <property type="match status" value="1"/>
</dbReference>
<dbReference type="Proteomes" id="UP000184204">
    <property type="component" value="Unassembled WGS sequence"/>
</dbReference>
<dbReference type="OrthoDB" id="9763887at2"/>
<dbReference type="InterPro" id="IPR000312">
    <property type="entry name" value="Glycosyl_Trfase_fam3"/>
</dbReference>
<dbReference type="GO" id="GO:0006206">
    <property type="term" value="P:pyrimidine nucleobase metabolic process"/>
    <property type="evidence" value="ECO:0007669"/>
    <property type="project" value="InterPro"/>
</dbReference>
<evidence type="ECO:0000256" key="3">
    <source>
        <dbReference type="ARBA" id="ARBA00006915"/>
    </source>
</evidence>
<dbReference type="FunFam" id="3.40.1030.10:FF:000003">
    <property type="entry name" value="Pyrimidine-nucleoside phosphorylase"/>
    <property type="match status" value="1"/>
</dbReference>
<evidence type="ECO:0000256" key="2">
    <source>
        <dbReference type="ARBA" id="ARBA00003877"/>
    </source>
</evidence>
<dbReference type="NCBIfam" id="TIGR02644">
    <property type="entry name" value="Y_phosphoryl"/>
    <property type="match status" value="1"/>
</dbReference>
<dbReference type="Pfam" id="PF00591">
    <property type="entry name" value="Glycos_transf_3"/>
    <property type="match status" value="1"/>
</dbReference>
<dbReference type="InterPro" id="IPR000053">
    <property type="entry name" value="Thymidine/pyrmidine_PPase"/>
</dbReference>
<dbReference type="Gene3D" id="3.40.1030.10">
    <property type="entry name" value="Nucleoside phosphorylase/phosphoribosyltransferase catalytic domain"/>
    <property type="match status" value="1"/>
</dbReference>
<dbReference type="PANTHER" id="PTHR10515:SF0">
    <property type="entry name" value="THYMIDINE PHOSPHORYLASE"/>
    <property type="match status" value="1"/>
</dbReference>
<dbReference type="AlphaFoldDB" id="A0A120MK61"/>
<evidence type="ECO:0000313" key="15">
    <source>
        <dbReference type="Proteomes" id="UP000184204"/>
    </source>
</evidence>
<organism evidence="13 15">
    <name type="scientific">Anaerotignum propionicum DSM 1682</name>
    <dbReference type="NCBI Taxonomy" id="991789"/>
    <lineage>
        <taxon>Bacteria</taxon>
        <taxon>Bacillati</taxon>
        <taxon>Bacillota</taxon>
        <taxon>Clostridia</taxon>
        <taxon>Lachnospirales</taxon>
        <taxon>Anaerotignaceae</taxon>
        <taxon>Anaerotignum</taxon>
    </lineage>
</organism>
<evidence type="ECO:0000313" key="13">
    <source>
        <dbReference type="EMBL" id="SHE46195.1"/>
    </source>
</evidence>
<dbReference type="InterPro" id="IPR017459">
    <property type="entry name" value="Glycosyl_Trfase_fam3_N_dom"/>
</dbReference>
<evidence type="ECO:0000256" key="1">
    <source>
        <dbReference type="ARBA" id="ARBA00001066"/>
    </source>
</evidence>
<dbReference type="PIRSF" id="PIRSF000478">
    <property type="entry name" value="TP_PyNP"/>
    <property type="match status" value="1"/>
</dbReference>
<proteinExistence type="inferred from homology"/>
<evidence type="ECO:0000256" key="7">
    <source>
        <dbReference type="ARBA" id="ARBA00022676"/>
    </source>
</evidence>
<comment type="catalytic activity">
    <reaction evidence="9">
        <text>uridine + phosphate = alpha-D-ribose 1-phosphate + uracil</text>
        <dbReference type="Rhea" id="RHEA:24388"/>
        <dbReference type="ChEBI" id="CHEBI:16704"/>
        <dbReference type="ChEBI" id="CHEBI:17568"/>
        <dbReference type="ChEBI" id="CHEBI:43474"/>
        <dbReference type="ChEBI" id="CHEBI:57720"/>
        <dbReference type="EC" id="2.4.2.2"/>
    </reaction>
</comment>
<comment type="similarity">
    <text evidence="3">Belongs to the thymidine/pyrimidine-nucleoside phosphorylase family.</text>
</comment>
<accession>A0A120MK61</accession>
<dbReference type="Proteomes" id="UP000068026">
    <property type="component" value="Chromosome"/>
</dbReference>
<evidence type="ECO:0000256" key="9">
    <source>
        <dbReference type="ARBA" id="ARBA00048453"/>
    </source>
</evidence>
<dbReference type="InterPro" id="IPR036320">
    <property type="entry name" value="Glycosyl_Trfase_fam3_N_dom_sf"/>
</dbReference>
<protein>
    <recommendedName>
        <fullName evidence="6">Pyrimidine-nucleoside phosphorylase</fullName>
        <ecNumber evidence="5">2.4.2.2</ecNumber>
    </recommendedName>
</protein>
<dbReference type="SUPFAM" id="SSF52418">
    <property type="entry name" value="Nucleoside phosphorylase/phosphoribosyltransferase catalytic domain"/>
    <property type="match status" value="1"/>
</dbReference>
<dbReference type="InterPro" id="IPR035902">
    <property type="entry name" value="Nuc_phospho_transferase"/>
</dbReference>
<reference evidence="13" key="4">
    <citation type="submission" date="2016-11" db="EMBL/GenBank/DDBJ databases">
        <authorList>
            <person name="Varghese N."/>
            <person name="Submissions S."/>
        </authorList>
    </citation>
    <scope>NUCLEOTIDE SEQUENCE</scope>
    <source>
        <strain evidence="13">DSM 1682</strain>
    </source>
</reference>
<evidence type="ECO:0000313" key="12">
    <source>
        <dbReference type="EMBL" id="AMJ40268.1"/>
    </source>
</evidence>
<dbReference type="SMART" id="SM00941">
    <property type="entry name" value="PYNP_C"/>
    <property type="match status" value="1"/>
</dbReference>
<dbReference type="RefSeq" id="WP_066047817.1">
    <property type="nucleotide sequence ID" value="NZ_CP014223.1"/>
</dbReference>
<dbReference type="EC" id="2.4.2.2" evidence="5"/>
<comment type="catalytic activity">
    <reaction evidence="10">
        <text>thymidine + phosphate = 2-deoxy-alpha-D-ribose 1-phosphate + thymine</text>
        <dbReference type="Rhea" id="RHEA:16037"/>
        <dbReference type="ChEBI" id="CHEBI:17748"/>
        <dbReference type="ChEBI" id="CHEBI:17821"/>
        <dbReference type="ChEBI" id="CHEBI:43474"/>
        <dbReference type="ChEBI" id="CHEBI:57259"/>
        <dbReference type="EC" id="2.4.2.2"/>
    </reaction>
</comment>
<evidence type="ECO:0000313" key="14">
    <source>
        <dbReference type="Proteomes" id="UP000068026"/>
    </source>
</evidence>
<dbReference type="Gene3D" id="1.20.970.10">
    <property type="entry name" value="Transferase, Pyrimidine Nucleoside Phosphorylase, Chain C"/>
    <property type="match status" value="1"/>
</dbReference>
<comment type="subunit">
    <text evidence="4">Homodimer.</text>
</comment>
<keyword evidence="14" id="KW-1185">Reference proteome</keyword>
<dbReference type="GO" id="GO:0004645">
    <property type="term" value="F:1,4-alpha-oligoglucan phosphorylase activity"/>
    <property type="evidence" value="ECO:0007669"/>
    <property type="project" value="InterPro"/>
</dbReference>
<dbReference type="SUPFAM" id="SSF54680">
    <property type="entry name" value="Pyrimidine nucleoside phosphorylase C-terminal domain"/>
    <property type="match status" value="1"/>
</dbReference>
<name>A0A120MK61_ANAPI</name>
<gene>
    <name evidence="12" type="primary">pdp</name>
    <name evidence="12" type="ORF">CPRO_06660</name>
    <name evidence="13" type="ORF">SAMN02745151_00811</name>
</gene>
<dbReference type="PANTHER" id="PTHR10515">
    <property type="entry name" value="THYMIDINE PHOSPHORYLASE"/>
    <property type="match status" value="1"/>
</dbReference>
<dbReference type="GO" id="GO:0006213">
    <property type="term" value="P:pyrimidine nucleoside metabolic process"/>
    <property type="evidence" value="ECO:0007669"/>
    <property type="project" value="InterPro"/>
</dbReference>
<dbReference type="InterPro" id="IPR018090">
    <property type="entry name" value="Pyrmidine_PPas_bac/euk"/>
</dbReference>
<comment type="catalytic activity">
    <reaction evidence="1">
        <text>2'-deoxyuridine + phosphate = 2-deoxy-alpha-D-ribose 1-phosphate + uracil</text>
        <dbReference type="Rhea" id="RHEA:22824"/>
        <dbReference type="ChEBI" id="CHEBI:16450"/>
        <dbReference type="ChEBI" id="CHEBI:17568"/>
        <dbReference type="ChEBI" id="CHEBI:43474"/>
        <dbReference type="ChEBI" id="CHEBI:57259"/>
        <dbReference type="EC" id="2.4.2.2"/>
    </reaction>
</comment>
<dbReference type="InterPro" id="IPR036566">
    <property type="entry name" value="PYNP-like_C_sf"/>
</dbReference>
<evidence type="ECO:0000256" key="5">
    <source>
        <dbReference type="ARBA" id="ARBA00011889"/>
    </source>
</evidence>
<dbReference type="EMBL" id="CP014223">
    <property type="protein sequence ID" value="AMJ40268.1"/>
    <property type="molecule type" value="Genomic_DNA"/>
</dbReference>
<evidence type="ECO:0000256" key="8">
    <source>
        <dbReference type="ARBA" id="ARBA00022679"/>
    </source>
</evidence>
<sequence length="433" mass="46335">MNIVDIIIKKRDGNRLSNEEISYFVKGVTDGSLPDYQIAAFLMAAFLKKMDAEETACLTMEMAQSGGMFDFSQVEGFKADKHSTGGVADTTTLILAPLVASVGVPVIKMSGRGLGFSGGTIDKLESIPGFRVNVNEEEAIAFAEESNIVLMSQTDDLTPADKKLYALRDVTGTVDSIPLIAASIMSKKIAAGADGIVLDVKCGSGAFMQELESAETLASIMVEMGRHVGRKVTAVISGMDQPLGMNIGNSLEVIEAIEVLKGNVGGDLLEVSLTLGAYMILMAGRVNSLEQGKYLLQHHIKNGMGLDKFRELLVQQGGNPVIIDDYSLLPLAPCKVTVFAQKEGYLNHMNTALIGRASLETGAGRAYKEQPLDFGAGIVMKKRLGDTVKEGDPLAEIFAASDEKCENAAKYLQQAITIGIQRQPLPPLILKTI</sequence>
<dbReference type="Gene3D" id="3.90.1170.30">
    <property type="entry name" value="Pyrimidine nucleoside phosphorylase-like, C-terminal domain"/>
    <property type="match status" value="1"/>
</dbReference>
<keyword evidence="8 12" id="KW-0808">Transferase</keyword>
<reference evidence="12 14" key="1">
    <citation type="journal article" date="2016" name="Genome Announc.">
        <title>Complete Genome Sequence of the Amino Acid-Fermenting Clostridium propionicum X2 (DSM 1682).</title>
        <authorList>
            <person name="Poehlein A."/>
            <person name="Schlien K."/>
            <person name="Chowdhury N.P."/>
            <person name="Gottschalk G."/>
            <person name="Buckel W."/>
            <person name="Daniel R."/>
        </authorList>
    </citation>
    <scope>NUCLEOTIDE SEQUENCE [LARGE SCALE GENOMIC DNA]</scope>
    <source>
        <strain evidence="12 14">X2</strain>
    </source>
</reference>
<dbReference type="NCBIfam" id="NF004490">
    <property type="entry name" value="PRK05820.1"/>
    <property type="match status" value="1"/>
</dbReference>
<reference evidence="14" key="2">
    <citation type="submission" date="2016-01" db="EMBL/GenBank/DDBJ databases">
        <authorList>
            <person name="Poehlein A."/>
            <person name="Schlien K."/>
            <person name="Gottschalk G."/>
            <person name="Buckel W."/>
            <person name="Daniel R."/>
        </authorList>
    </citation>
    <scope>NUCLEOTIDE SEQUENCE [LARGE SCALE GENOMIC DNA]</scope>
    <source>
        <strain evidence="14">X2</strain>
    </source>
</reference>
<evidence type="ECO:0000259" key="11">
    <source>
        <dbReference type="SMART" id="SM00941"/>
    </source>
</evidence>
<dbReference type="InterPro" id="IPR013102">
    <property type="entry name" value="PYNP_C"/>
</dbReference>
<dbReference type="Pfam" id="PF07831">
    <property type="entry name" value="PYNP_C"/>
    <property type="match status" value="1"/>
</dbReference>
<evidence type="ECO:0000256" key="10">
    <source>
        <dbReference type="ARBA" id="ARBA00048525"/>
    </source>
</evidence>
<feature type="domain" description="Pyrimidine nucleoside phosphorylase C-terminal" evidence="11">
    <location>
        <begin position="345"/>
        <end position="419"/>
    </location>
</feature>
<comment type="function">
    <text evidence="2">Catalyzes phosphorolysis of the pyrimidine nucleosides uridine, thymidine and 2'-deoxyuridine with the formation of the corresponding pyrimidine base and ribose-1-phosphate.</text>
</comment>
<dbReference type="EMBL" id="FQUA01000002">
    <property type="protein sequence ID" value="SHE46195.1"/>
    <property type="molecule type" value="Genomic_DNA"/>
</dbReference>
<keyword evidence="7 12" id="KW-0328">Glycosyltransferase</keyword>
<dbReference type="GO" id="GO:0005829">
    <property type="term" value="C:cytosol"/>
    <property type="evidence" value="ECO:0007669"/>
    <property type="project" value="TreeGrafter"/>
</dbReference>